<keyword evidence="2" id="KW-1185">Reference proteome</keyword>
<sequence length="52" mass="6196">MSNLSEAIEKQKRNLIHTLIKKGVNFSYNEFYEKNIGELVYEYQKLSIDEVK</sequence>
<protein>
    <recommendedName>
        <fullName evidence="3">Fur-regulated basic protein FbpA</fullName>
    </recommendedName>
</protein>
<gene>
    <name evidence="1" type="ORF">QQS35_11325</name>
</gene>
<dbReference type="RefSeq" id="WP_285932234.1">
    <property type="nucleotide sequence ID" value="NZ_JASTZU010000036.1"/>
</dbReference>
<organism evidence="1 2">
    <name type="scientific">Aquibacillus rhizosphaerae</name>
    <dbReference type="NCBI Taxonomy" id="3051431"/>
    <lineage>
        <taxon>Bacteria</taxon>
        <taxon>Bacillati</taxon>
        <taxon>Bacillota</taxon>
        <taxon>Bacilli</taxon>
        <taxon>Bacillales</taxon>
        <taxon>Bacillaceae</taxon>
        <taxon>Aquibacillus</taxon>
    </lineage>
</organism>
<proteinExistence type="predicted"/>
<reference evidence="1 2" key="1">
    <citation type="submission" date="2023-06" db="EMBL/GenBank/DDBJ databases">
        <title>Aquibacillus rhizosphaerae LR5S19.</title>
        <authorList>
            <person name="Sun J.-Q."/>
        </authorList>
    </citation>
    <scope>NUCLEOTIDE SEQUENCE [LARGE SCALE GENOMIC DNA]</scope>
    <source>
        <strain evidence="1 2">LR5S19</strain>
    </source>
</reference>
<evidence type="ECO:0000313" key="2">
    <source>
        <dbReference type="Proteomes" id="UP001235343"/>
    </source>
</evidence>
<dbReference type="Proteomes" id="UP001235343">
    <property type="component" value="Unassembled WGS sequence"/>
</dbReference>
<comment type="caution">
    <text evidence="1">The sequence shown here is derived from an EMBL/GenBank/DDBJ whole genome shotgun (WGS) entry which is preliminary data.</text>
</comment>
<accession>A0ABT7L752</accession>
<name>A0ABT7L752_9BACI</name>
<evidence type="ECO:0008006" key="3">
    <source>
        <dbReference type="Google" id="ProtNLM"/>
    </source>
</evidence>
<dbReference type="EMBL" id="JASTZU010000036">
    <property type="protein sequence ID" value="MDL4841042.1"/>
    <property type="molecule type" value="Genomic_DNA"/>
</dbReference>
<evidence type="ECO:0000313" key="1">
    <source>
        <dbReference type="EMBL" id="MDL4841042.1"/>
    </source>
</evidence>